<protein>
    <submittedName>
        <fullName evidence="9">ABC transporter permease subunit</fullName>
    </submittedName>
</protein>
<keyword evidence="3" id="KW-1003">Cell membrane</keyword>
<dbReference type="Proteomes" id="UP000644749">
    <property type="component" value="Unassembled WGS sequence"/>
</dbReference>
<evidence type="ECO:0000256" key="4">
    <source>
        <dbReference type="ARBA" id="ARBA00022692"/>
    </source>
</evidence>
<dbReference type="Gene3D" id="1.10.3720.10">
    <property type="entry name" value="MetI-like"/>
    <property type="match status" value="2"/>
</dbReference>
<feature type="transmembrane region" description="Helical" evidence="7">
    <location>
        <begin position="49"/>
        <end position="72"/>
    </location>
</feature>
<name>A0ABS1S5E2_9RHOB</name>
<evidence type="ECO:0000313" key="9">
    <source>
        <dbReference type="EMBL" id="MBL3673936.1"/>
    </source>
</evidence>
<feature type="domain" description="ABC transmembrane type-1" evidence="8">
    <location>
        <begin position="46"/>
        <end position="234"/>
    </location>
</feature>
<feature type="transmembrane region" description="Helical" evidence="7">
    <location>
        <begin position="473"/>
        <end position="494"/>
    </location>
</feature>
<dbReference type="InterPro" id="IPR035906">
    <property type="entry name" value="MetI-like_sf"/>
</dbReference>
<accession>A0ABS1S5E2</accession>
<sequence>MTARTRWFGLATFLGLWQGLALLAGGWLLAGPVGVLEWLAAHPGLMARAAAVTLANAACGFVLGNLAAILLAAIPALWPRTLNLVAGLALVVFCLPLIATGPILRVLMGPGNGPQIVLAALAVYYTTLIPLLAGLRAMPSAWLDLVQIYGRGRWAELVHVRARASVPYLLAGLRISAPAAILGAMVGEFTGAERGLGVLTIRFSRDLDVPALWSVAAVAAGLAIAVHAAVGWLGRRALPDAPPVILAPPRLLRGSPGRKAAHAALLVALILVLWWVAVAGLNPFFAKRPADVAAAVIWAPDAAMTRAALMTAMMQTLALAVPGYLAGLALGAGLAILLALRPGLSAVMTPWAVALRSIPIVTTAPLIVLLLGRGAAGTVTLVALMVFFPTFAACQEGLRQAPGPILDLFRSYCAGPLRQTLHVRIPAMLPALFASARMGVPAAILAATVVEWLATGRGLGNLMALSASVSDYAMLWLTMVAVTAMSALLYAVVAGAETRVLAVMAPEQVRA</sequence>
<gene>
    <name evidence="9" type="ORF">JL111_10595</name>
</gene>
<dbReference type="SUPFAM" id="SSF161098">
    <property type="entry name" value="MetI-like"/>
    <property type="match status" value="2"/>
</dbReference>
<feature type="transmembrane region" description="Helical" evidence="7">
    <location>
        <begin position="7"/>
        <end position="29"/>
    </location>
</feature>
<keyword evidence="6 7" id="KW-0472">Membrane</keyword>
<evidence type="ECO:0000313" key="10">
    <source>
        <dbReference type="Proteomes" id="UP000644749"/>
    </source>
</evidence>
<feature type="domain" description="ABC transmembrane type-1" evidence="8">
    <location>
        <begin position="313"/>
        <end position="493"/>
    </location>
</feature>
<evidence type="ECO:0000256" key="3">
    <source>
        <dbReference type="ARBA" id="ARBA00022475"/>
    </source>
</evidence>
<proteinExistence type="inferred from homology"/>
<dbReference type="PANTHER" id="PTHR30151:SF20">
    <property type="entry name" value="ABC TRANSPORTER PERMEASE PROTEIN HI_0355-RELATED"/>
    <property type="match status" value="1"/>
</dbReference>
<feature type="transmembrane region" description="Helical" evidence="7">
    <location>
        <begin position="317"/>
        <end position="340"/>
    </location>
</feature>
<dbReference type="RefSeq" id="WP_191311164.1">
    <property type="nucleotide sequence ID" value="NZ_BNCL01000012.1"/>
</dbReference>
<dbReference type="InterPro" id="IPR000515">
    <property type="entry name" value="MetI-like"/>
</dbReference>
<dbReference type="EMBL" id="JAESHT010000007">
    <property type="protein sequence ID" value="MBL3673936.1"/>
    <property type="molecule type" value="Genomic_DNA"/>
</dbReference>
<dbReference type="PROSITE" id="PS50928">
    <property type="entry name" value="ABC_TM1"/>
    <property type="match status" value="2"/>
</dbReference>
<dbReference type="PANTHER" id="PTHR30151">
    <property type="entry name" value="ALKANE SULFONATE ABC TRANSPORTER-RELATED, MEMBRANE SUBUNIT"/>
    <property type="match status" value="1"/>
</dbReference>
<dbReference type="Pfam" id="PF00528">
    <property type="entry name" value="BPD_transp_1"/>
    <property type="match status" value="2"/>
</dbReference>
<evidence type="ECO:0000256" key="1">
    <source>
        <dbReference type="ARBA" id="ARBA00004651"/>
    </source>
</evidence>
<evidence type="ECO:0000259" key="8">
    <source>
        <dbReference type="PROSITE" id="PS50928"/>
    </source>
</evidence>
<feature type="transmembrane region" description="Helical" evidence="7">
    <location>
        <begin position="211"/>
        <end position="233"/>
    </location>
</feature>
<feature type="transmembrane region" description="Helical" evidence="7">
    <location>
        <begin position="116"/>
        <end position="135"/>
    </location>
</feature>
<feature type="transmembrane region" description="Helical" evidence="7">
    <location>
        <begin position="84"/>
        <end position="104"/>
    </location>
</feature>
<keyword evidence="2 7" id="KW-0813">Transport</keyword>
<feature type="transmembrane region" description="Helical" evidence="7">
    <location>
        <begin position="377"/>
        <end position="394"/>
    </location>
</feature>
<comment type="similarity">
    <text evidence="7">Belongs to the binding-protein-dependent transport system permease family.</text>
</comment>
<evidence type="ECO:0000256" key="6">
    <source>
        <dbReference type="ARBA" id="ARBA00023136"/>
    </source>
</evidence>
<feature type="transmembrane region" description="Helical" evidence="7">
    <location>
        <begin position="427"/>
        <end position="453"/>
    </location>
</feature>
<comment type="subcellular location">
    <subcellularLocation>
        <location evidence="1 7">Cell membrane</location>
        <topology evidence="1 7">Multi-pass membrane protein</topology>
    </subcellularLocation>
</comment>
<comment type="caution">
    <text evidence="9">The sequence shown here is derived from an EMBL/GenBank/DDBJ whole genome shotgun (WGS) entry which is preliminary data.</text>
</comment>
<keyword evidence="5 7" id="KW-1133">Transmembrane helix</keyword>
<keyword evidence="4 7" id="KW-0812">Transmembrane</keyword>
<feature type="transmembrane region" description="Helical" evidence="7">
    <location>
        <begin position="260"/>
        <end position="281"/>
    </location>
</feature>
<evidence type="ECO:0000256" key="7">
    <source>
        <dbReference type="RuleBase" id="RU363032"/>
    </source>
</evidence>
<evidence type="ECO:0000256" key="2">
    <source>
        <dbReference type="ARBA" id="ARBA00022448"/>
    </source>
</evidence>
<reference evidence="9 10" key="1">
    <citation type="submission" date="2021-01" db="EMBL/GenBank/DDBJ databases">
        <title>011410 draft genome.</title>
        <authorList>
            <person name="Lang L."/>
        </authorList>
    </citation>
    <scope>NUCLEOTIDE SEQUENCE [LARGE SCALE GENOMIC DNA]</scope>
    <source>
        <strain evidence="9 10">KCTC 42845</strain>
    </source>
</reference>
<keyword evidence="10" id="KW-1185">Reference proteome</keyword>
<evidence type="ECO:0000256" key="5">
    <source>
        <dbReference type="ARBA" id="ARBA00022989"/>
    </source>
</evidence>
<organism evidence="9 10">
    <name type="scientific">Paracoccus aerius</name>
    <dbReference type="NCBI Taxonomy" id="1915382"/>
    <lineage>
        <taxon>Bacteria</taxon>
        <taxon>Pseudomonadati</taxon>
        <taxon>Pseudomonadota</taxon>
        <taxon>Alphaproteobacteria</taxon>
        <taxon>Rhodobacterales</taxon>
        <taxon>Paracoccaceae</taxon>
        <taxon>Paracoccus</taxon>
    </lineage>
</organism>